<evidence type="ECO:0000256" key="6">
    <source>
        <dbReference type="ARBA" id="ARBA00022729"/>
    </source>
</evidence>
<feature type="region of interest" description="Disordered" evidence="11">
    <location>
        <begin position="539"/>
        <end position="577"/>
    </location>
</feature>
<evidence type="ECO:0000256" key="4">
    <source>
        <dbReference type="ARBA" id="ARBA00022670"/>
    </source>
</evidence>
<evidence type="ECO:0000256" key="5">
    <source>
        <dbReference type="ARBA" id="ARBA00022723"/>
    </source>
</evidence>
<evidence type="ECO:0000313" key="14">
    <source>
        <dbReference type="Proteomes" id="UP000277300"/>
    </source>
</evidence>
<evidence type="ECO:0000256" key="7">
    <source>
        <dbReference type="ARBA" id="ARBA00022801"/>
    </source>
</evidence>
<feature type="compositionally biased region" description="Low complexity" evidence="11">
    <location>
        <begin position="560"/>
        <end position="577"/>
    </location>
</feature>
<dbReference type="AlphaFoldDB" id="A0A3F2S2B1"/>
<dbReference type="PROSITE" id="PS52035">
    <property type="entry name" value="PEPTIDASE_M14"/>
    <property type="match status" value="1"/>
</dbReference>
<dbReference type="InterPro" id="IPR000834">
    <property type="entry name" value="Peptidase_M14"/>
</dbReference>
<dbReference type="GO" id="GO:0005615">
    <property type="term" value="C:extracellular space"/>
    <property type="evidence" value="ECO:0007669"/>
    <property type="project" value="TreeGrafter"/>
</dbReference>
<sequence>MLFRPGASQFVLITDITSLVLAPLLDWKDKLERIAGNSVGLPVPGGGSLREITEMLTQSDTPALDDTTEEITDNSNRGVSGTGSAHERRRSSRSRLRRSQVAQPVAEGELCYYVVDLLRDCPRIPPPMVWAALRDKLREERKNFRSEIYRYKLETDRYKQHQQERRHLLVLDKFKEFFPTGELDLYCDQPNERLQSTASDLKTKEVNHFSSWIFKPKVHGMRIRYPKCFRPSHEVFDFLDELTEQNPEFMTKYENVSISYEGRPIPAFKISTSKDGEETEKKTLYTQALIHAREWQAGAATFFTMASMLDDLRAGKAEATDLFAKFDWYFVPIVNIDGYQYTWEVDRMWRTSRHLVERHGQHWGVDLNRNWPPEEYFNLDPSDVDAETYPGEYPLSEPSTAGLFDFITSLDGLSGLVDMHTFGGVVLRPFSNQAGGGAEPFGSRMKALGESVRKALSTQPDVQYISETGAFLYKAYGCFDDGMFLHYNLTVPTLTIEVEGDDFVSPQSSIRPVGRNIYLGLRQFAHEALMYSKFVEEQYSDTDTDSDSEDSEDSEDAELDASSYSYSYSESNSDSNE</sequence>
<feature type="compositionally biased region" description="Polar residues" evidence="11">
    <location>
        <begin position="73"/>
        <end position="83"/>
    </location>
</feature>
<dbReference type="Gene3D" id="3.40.630.10">
    <property type="entry name" value="Zn peptidases"/>
    <property type="match status" value="1"/>
</dbReference>
<comment type="caution">
    <text evidence="13">The sequence shown here is derived from an EMBL/GenBank/DDBJ whole genome shotgun (WGS) entry which is preliminary data.</text>
</comment>
<protein>
    <recommendedName>
        <fullName evidence="12">Peptidase M14 domain-containing protein</fullName>
    </recommendedName>
</protein>
<evidence type="ECO:0000256" key="1">
    <source>
        <dbReference type="ARBA" id="ARBA00001947"/>
    </source>
</evidence>
<dbReference type="SMART" id="SM00631">
    <property type="entry name" value="Zn_pept"/>
    <property type="match status" value="1"/>
</dbReference>
<gene>
    <name evidence="13" type="ORF">BBP00_00000707</name>
</gene>
<dbReference type="EMBL" id="MBDO02000009">
    <property type="protein sequence ID" value="RLN68873.1"/>
    <property type="molecule type" value="Genomic_DNA"/>
</dbReference>
<dbReference type="FunFam" id="3.40.630.10:FF:000084">
    <property type="entry name" value="Carboxypeptidase B2"/>
    <property type="match status" value="1"/>
</dbReference>
<evidence type="ECO:0000256" key="3">
    <source>
        <dbReference type="ARBA" id="ARBA00022645"/>
    </source>
</evidence>
<keyword evidence="6" id="KW-0732">Signal</keyword>
<keyword evidence="8" id="KW-0862">Zinc</keyword>
<dbReference type="PANTHER" id="PTHR11705:SF143">
    <property type="entry name" value="SLL0236 PROTEIN"/>
    <property type="match status" value="1"/>
</dbReference>
<evidence type="ECO:0000256" key="11">
    <source>
        <dbReference type="SAM" id="MobiDB-lite"/>
    </source>
</evidence>
<dbReference type="GO" id="GO:0006508">
    <property type="term" value="P:proteolysis"/>
    <property type="evidence" value="ECO:0007669"/>
    <property type="project" value="UniProtKB-KW"/>
</dbReference>
<organism evidence="13 14">
    <name type="scientific">Phytophthora kernoviae</name>
    <dbReference type="NCBI Taxonomy" id="325452"/>
    <lineage>
        <taxon>Eukaryota</taxon>
        <taxon>Sar</taxon>
        <taxon>Stramenopiles</taxon>
        <taxon>Oomycota</taxon>
        <taxon>Peronosporomycetes</taxon>
        <taxon>Peronosporales</taxon>
        <taxon>Peronosporaceae</taxon>
        <taxon>Phytophthora</taxon>
    </lineage>
</organism>
<evidence type="ECO:0000313" key="13">
    <source>
        <dbReference type="EMBL" id="RLN68873.1"/>
    </source>
</evidence>
<feature type="active site" description="Proton donor/acceptor" evidence="10">
    <location>
        <position position="497"/>
    </location>
</feature>
<accession>A0A3F2S2B1</accession>
<dbReference type="PRINTS" id="PR00765">
    <property type="entry name" value="CRBOXYPTASEA"/>
</dbReference>
<keyword evidence="7" id="KW-0378">Hydrolase</keyword>
<keyword evidence="5" id="KW-0479">Metal-binding</keyword>
<evidence type="ECO:0000256" key="8">
    <source>
        <dbReference type="ARBA" id="ARBA00022833"/>
    </source>
</evidence>
<comment type="cofactor">
    <cofactor evidence="1">
        <name>Zn(2+)</name>
        <dbReference type="ChEBI" id="CHEBI:29105"/>
    </cofactor>
</comment>
<dbReference type="PANTHER" id="PTHR11705">
    <property type="entry name" value="PROTEASE FAMILY M14 CARBOXYPEPTIDASE A,B"/>
    <property type="match status" value="1"/>
</dbReference>
<evidence type="ECO:0000256" key="10">
    <source>
        <dbReference type="PROSITE-ProRule" id="PRU01379"/>
    </source>
</evidence>
<evidence type="ECO:0000259" key="12">
    <source>
        <dbReference type="PROSITE" id="PS52035"/>
    </source>
</evidence>
<dbReference type="OrthoDB" id="3626597at2759"/>
<proteinExistence type="inferred from homology"/>
<dbReference type="GO" id="GO:0008270">
    <property type="term" value="F:zinc ion binding"/>
    <property type="evidence" value="ECO:0007669"/>
    <property type="project" value="InterPro"/>
</dbReference>
<feature type="compositionally biased region" description="Basic residues" evidence="11">
    <location>
        <begin position="87"/>
        <end position="98"/>
    </location>
</feature>
<dbReference type="Pfam" id="PF00246">
    <property type="entry name" value="Peptidase_M14"/>
    <property type="match status" value="1"/>
</dbReference>
<dbReference type="GO" id="GO:0004181">
    <property type="term" value="F:metallocarboxypeptidase activity"/>
    <property type="evidence" value="ECO:0007669"/>
    <property type="project" value="InterPro"/>
</dbReference>
<feature type="region of interest" description="Disordered" evidence="11">
    <location>
        <begin position="58"/>
        <end position="100"/>
    </location>
</feature>
<keyword evidence="3" id="KW-0121">Carboxypeptidase</keyword>
<reference evidence="13 14" key="1">
    <citation type="submission" date="2018-07" db="EMBL/GenBank/DDBJ databases">
        <title>Genome sequencing of oomycete isolates from Chile give support for New Zealand origin for Phytophthora kernoviae and make available the first Nothophytophthora sp. genome.</title>
        <authorList>
            <person name="Studholme D.J."/>
            <person name="Sanfuentes E."/>
            <person name="Panda P."/>
            <person name="Hill R."/>
            <person name="Sambles C."/>
            <person name="Grant M."/>
            <person name="Williams N.M."/>
            <person name="Mcdougal R.L."/>
        </authorList>
    </citation>
    <scope>NUCLEOTIDE SEQUENCE [LARGE SCALE GENOMIC DNA]</scope>
    <source>
        <strain evidence="13">Chile6</strain>
    </source>
</reference>
<dbReference type="SUPFAM" id="SSF53187">
    <property type="entry name" value="Zn-dependent exopeptidases"/>
    <property type="match status" value="1"/>
</dbReference>
<name>A0A3F2S2B1_9STRA</name>
<dbReference type="Proteomes" id="UP000277300">
    <property type="component" value="Unassembled WGS sequence"/>
</dbReference>
<keyword evidence="9" id="KW-0482">Metalloprotease</keyword>
<feature type="compositionally biased region" description="Acidic residues" evidence="11">
    <location>
        <begin position="539"/>
        <end position="559"/>
    </location>
</feature>
<comment type="similarity">
    <text evidence="2 10">Belongs to the peptidase M14 family.</text>
</comment>
<evidence type="ECO:0000256" key="9">
    <source>
        <dbReference type="ARBA" id="ARBA00023049"/>
    </source>
</evidence>
<feature type="domain" description="Peptidase M14" evidence="12">
    <location>
        <begin position="224"/>
        <end position="528"/>
    </location>
</feature>
<keyword evidence="4" id="KW-0645">Protease</keyword>
<evidence type="ECO:0000256" key="2">
    <source>
        <dbReference type="ARBA" id="ARBA00005988"/>
    </source>
</evidence>